<dbReference type="EMBL" id="RDBE01000007">
    <property type="protein sequence ID" value="RLV49263.1"/>
    <property type="molecule type" value="Genomic_DNA"/>
</dbReference>
<protein>
    <submittedName>
        <fullName evidence="2">Alpha/beta hydrolase</fullName>
    </submittedName>
</protein>
<dbReference type="PANTHER" id="PTHR45763">
    <property type="entry name" value="HYDROLASE, ALPHA/BETA FOLD FAMILY PROTEIN, EXPRESSED-RELATED"/>
    <property type="match status" value="1"/>
</dbReference>
<organism evidence="2 3">
    <name type="scientific">Nocardioides mangrovicus</name>
    <dbReference type="NCBI Taxonomy" id="2478913"/>
    <lineage>
        <taxon>Bacteria</taxon>
        <taxon>Bacillati</taxon>
        <taxon>Actinomycetota</taxon>
        <taxon>Actinomycetes</taxon>
        <taxon>Propionibacteriales</taxon>
        <taxon>Nocardioidaceae</taxon>
        <taxon>Nocardioides</taxon>
    </lineage>
</organism>
<dbReference type="RefSeq" id="WP_121806365.1">
    <property type="nucleotide sequence ID" value="NZ_RDBE01000007.1"/>
</dbReference>
<keyword evidence="3" id="KW-1185">Reference proteome</keyword>
<dbReference type="Pfam" id="PF00561">
    <property type="entry name" value="Abhydrolase_1"/>
    <property type="match status" value="1"/>
</dbReference>
<feature type="domain" description="AB hydrolase-1" evidence="1">
    <location>
        <begin position="23"/>
        <end position="120"/>
    </location>
</feature>
<dbReference type="InterPro" id="IPR029058">
    <property type="entry name" value="AB_hydrolase_fold"/>
</dbReference>
<reference evidence="2 3" key="1">
    <citation type="submission" date="2018-10" db="EMBL/GenBank/DDBJ databases">
        <title>Marmoricola sp. 4Q3S-7 whole genome shotgun sequence.</title>
        <authorList>
            <person name="Li F."/>
        </authorList>
    </citation>
    <scope>NUCLEOTIDE SEQUENCE [LARGE SCALE GENOMIC DNA]</scope>
    <source>
        <strain evidence="2 3">4Q3S-7</strain>
    </source>
</reference>
<proteinExistence type="predicted"/>
<dbReference type="AlphaFoldDB" id="A0A3L8P338"/>
<name>A0A3L8P338_9ACTN</name>
<dbReference type="Proteomes" id="UP000281708">
    <property type="component" value="Unassembled WGS sequence"/>
</dbReference>
<dbReference type="Gene3D" id="3.40.50.1820">
    <property type="entry name" value="alpha/beta hydrolase"/>
    <property type="match status" value="1"/>
</dbReference>
<comment type="caution">
    <text evidence="2">The sequence shown here is derived from an EMBL/GenBank/DDBJ whole genome shotgun (WGS) entry which is preliminary data.</text>
</comment>
<dbReference type="GO" id="GO:0016787">
    <property type="term" value="F:hydrolase activity"/>
    <property type="evidence" value="ECO:0007669"/>
    <property type="project" value="UniProtKB-KW"/>
</dbReference>
<dbReference type="PANTHER" id="PTHR45763:SF46">
    <property type="entry name" value="AB HYDROLASE-1 DOMAIN-CONTAINING PROTEIN"/>
    <property type="match status" value="1"/>
</dbReference>
<evidence type="ECO:0000313" key="2">
    <source>
        <dbReference type="EMBL" id="RLV49263.1"/>
    </source>
</evidence>
<sequence length="289" mass="30234">MPKLSLADGRVLDYHDAGGRGAVLLYHHGTPGSVTPLTAFVEAAERAGLRLVSYSRAGYGASDRNPGRSVVDVVDDVRQLLDHLDVERCVSAGWSGGGPHALATAAVLPDRVAAVASLAGVAPYGVDGLDFLAGMGEQNIEEFGAALEGEPALRTYLEPEGAAMAQTDGPGIVTGMASLLPDVDRAELSDSFGADLAAQFREGLRNGVDGWLDDDLAFISPWGFDLDAVRVPSYVWQGDLDLMVPFAHGEWLAAHLPGTRPHLLAGEGHLSITLGATDQIFGLLADALT</sequence>
<evidence type="ECO:0000313" key="3">
    <source>
        <dbReference type="Proteomes" id="UP000281708"/>
    </source>
</evidence>
<dbReference type="OrthoDB" id="9800988at2"/>
<dbReference type="InterPro" id="IPR000073">
    <property type="entry name" value="AB_hydrolase_1"/>
</dbReference>
<gene>
    <name evidence="2" type="ORF">D9V37_12005</name>
</gene>
<accession>A0A3L8P338</accession>
<keyword evidence="2" id="KW-0378">Hydrolase</keyword>
<evidence type="ECO:0000259" key="1">
    <source>
        <dbReference type="Pfam" id="PF00561"/>
    </source>
</evidence>
<dbReference type="SUPFAM" id="SSF53474">
    <property type="entry name" value="alpha/beta-Hydrolases"/>
    <property type="match status" value="1"/>
</dbReference>